<dbReference type="KEGG" id="bpw:WESB_2626"/>
<dbReference type="PATRIC" id="fig|1161918.5.peg.2187"/>
<name>K0JIM1_BRAPL</name>
<accession>K0JIM1</accession>
<protein>
    <submittedName>
        <fullName evidence="1">Unclassified</fullName>
    </submittedName>
</protein>
<gene>
    <name evidence="1" type="ORF">WESB_2626</name>
</gene>
<dbReference type="AlphaFoldDB" id="K0JIM1"/>
<sequence length="112" mass="13798">MKKILLVLIFYSITSYSYNSFFFPVNNYYTNNFNNNNLYFNNYFKNIYNDLFLYQNNITSSIYYNSSIISKNYFNFDYKPNKQIYEYSNSTFLSNMIMKEKDKYNSFFRSKN</sequence>
<dbReference type="RefSeq" id="WP_014934130.1">
    <property type="nucleotide sequence ID" value="NC_018604.1"/>
</dbReference>
<proteinExistence type="predicted"/>
<dbReference type="EMBL" id="HE793032">
    <property type="protein sequence ID" value="CCG58088.1"/>
    <property type="molecule type" value="Genomic_DNA"/>
</dbReference>
<organism evidence="1 2">
    <name type="scientific">Brachyspira pilosicoli WesB</name>
    <dbReference type="NCBI Taxonomy" id="1161918"/>
    <lineage>
        <taxon>Bacteria</taxon>
        <taxon>Pseudomonadati</taxon>
        <taxon>Spirochaetota</taxon>
        <taxon>Spirochaetia</taxon>
        <taxon>Brachyspirales</taxon>
        <taxon>Brachyspiraceae</taxon>
        <taxon>Brachyspira</taxon>
    </lineage>
</organism>
<dbReference type="OrthoDB" id="308316at2"/>
<evidence type="ECO:0000313" key="1">
    <source>
        <dbReference type="EMBL" id="CCG58088.1"/>
    </source>
</evidence>
<evidence type="ECO:0000313" key="2">
    <source>
        <dbReference type="Proteomes" id="UP000003759"/>
    </source>
</evidence>
<dbReference type="HOGENOM" id="CLU_2141083_0_0_12"/>
<dbReference type="Proteomes" id="UP000003759">
    <property type="component" value="Chromosome"/>
</dbReference>
<reference evidence="1 2" key="1">
    <citation type="journal article" date="2012" name="BMC Genomics">
        <title>Comparative genomics of Brachyspira pilosicoli strains: genome rearrangements, reductions and correlation of genetic compliment with phenotypic diversity.</title>
        <authorList>
            <person name="Mappley L.J."/>
            <person name="Black M.L."/>
            <person name="Abuoun M."/>
            <person name="Darby A.C."/>
            <person name="Woodward M.J."/>
            <person name="Parkhill J."/>
            <person name="Turner A.K."/>
            <person name="Bellgard M.I."/>
            <person name="La T."/>
            <person name="Phillips N.D."/>
            <person name="La Ragione R.M."/>
            <person name="Hampson D.J."/>
        </authorList>
    </citation>
    <scope>NUCLEOTIDE SEQUENCE [LARGE SCALE GENOMIC DNA]</scope>
    <source>
        <strain evidence="1">WesB</strain>
    </source>
</reference>